<reference evidence="2 3" key="1">
    <citation type="submission" date="2018-02" db="EMBL/GenBank/DDBJ databases">
        <authorList>
            <person name="Cohen D.B."/>
            <person name="Kent A.D."/>
        </authorList>
    </citation>
    <scope>NUCLEOTIDE SEQUENCE [LARGE SCALE GENOMIC DNA]</scope>
    <source>
        <strain evidence="2 3">ULC007</strain>
    </source>
</reference>
<name>A0A2T1D6K0_9CYAN</name>
<proteinExistence type="predicted"/>
<dbReference type="STRING" id="1920490.GCA_001895925_04593"/>
<dbReference type="EMBL" id="PVWG01000048">
    <property type="protein sequence ID" value="PSB16054.1"/>
    <property type="molecule type" value="Genomic_DNA"/>
</dbReference>
<reference evidence="2 3" key="2">
    <citation type="submission" date="2018-03" db="EMBL/GenBank/DDBJ databases">
        <title>The ancient ancestry and fast evolution of plastids.</title>
        <authorList>
            <person name="Moore K.R."/>
            <person name="Magnabosco C."/>
            <person name="Momper L."/>
            <person name="Gold D.A."/>
            <person name="Bosak T."/>
            <person name="Fournier G.P."/>
        </authorList>
    </citation>
    <scope>NUCLEOTIDE SEQUENCE [LARGE SCALE GENOMIC DNA]</scope>
    <source>
        <strain evidence="2 3">ULC007</strain>
    </source>
</reference>
<organism evidence="2 3">
    <name type="scientific">Phormidesmis priestleyi ULC007</name>
    <dbReference type="NCBI Taxonomy" id="1920490"/>
    <lineage>
        <taxon>Bacteria</taxon>
        <taxon>Bacillati</taxon>
        <taxon>Cyanobacteriota</taxon>
        <taxon>Cyanophyceae</taxon>
        <taxon>Leptolyngbyales</taxon>
        <taxon>Leptolyngbyaceae</taxon>
        <taxon>Phormidesmis</taxon>
    </lineage>
</organism>
<dbReference type="RefSeq" id="WP_073071491.1">
    <property type="nucleotide sequence ID" value="NZ_MPPI01000011.1"/>
</dbReference>
<dbReference type="Proteomes" id="UP000238634">
    <property type="component" value="Unassembled WGS sequence"/>
</dbReference>
<accession>A0A2T1D6K0</accession>
<protein>
    <submittedName>
        <fullName evidence="2">Uncharacterized protein</fullName>
    </submittedName>
</protein>
<evidence type="ECO:0000313" key="2">
    <source>
        <dbReference type="EMBL" id="PSB16054.1"/>
    </source>
</evidence>
<keyword evidence="3" id="KW-1185">Reference proteome</keyword>
<evidence type="ECO:0000313" key="3">
    <source>
        <dbReference type="Proteomes" id="UP000238634"/>
    </source>
</evidence>
<gene>
    <name evidence="2" type="ORF">C7B65_22785</name>
</gene>
<sequence length="106" mass="11590">MPISSGNSPNSAPKTKPIRKNATASRGVSRLLETNIKRVGATIVNHANTTLYLDFDATVSDSDYWIALPPNALYEMPYSTGEEIYGTWVSGDIVEGKALIRDFIEV</sequence>
<dbReference type="AlphaFoldDB" id="A0A2T1D6K0"/>
<feature type="region of interest" description="Disordered" evidence="1">
    <location>
        <begin position="1"/>
        <end position="25"/>
    </location>
</feature>
<comment type="caution">
    <text evidence="2">The sequence shown here is derived from an EMBL/GenBank/DDBJ whole genome shotgun (WGS) entry which is preliminary data.</text>
</comment>
<feature type="compositionally biased region" description="Polar residues" evidence="1">
    <location>
        <begin position="1"/>
        <end position="13"/>
    </location>
</feature>
<evidence type="ECO:0000256" key="1">
    <source>
        <dbReference type="SAM" id="MobiDB-lite"/>
    </source>
</evidence>